<dbReference type="GO" id="GO:0046872">
    <property type="term" value="F:metal ion binding"/>
    <property type="evidence" value="ECO:0007669"/>
    <property type="project" value="UniProtKB-KW"/>
</dbReference>
<dbReference type="eggNOG" id="ENOG502SM4K">
    <property type="taxonomic scope" value="Eukaryota"/>
</dbReference>
<name>D7G0K0_ECTSI</name>
<gene>
    <name evidence="3" type="ORF">Esi_0406_0025</name>
</gene>
<dbReference type="EMBL" id="FN648604">
    <property type="protein sequence ID" value="CBJ33029.1"/>
    <property type="molecule type" value="Genomic_DNA"/>
</dbReference>
<reference evidence="3 4" key="1">
    <citation type="journal article" date="2010" name="Nature">
        <title>The Ectocarpus genome and the independent evolution of multicellularity in brown algae.</title>
        <authorList>
            <person name="Cock J.M."/>
            <person name="Sterck L."/>
            <person name="Rouze P."/>
            <person name="Scornet D."/>
            <person name="Allen A.E."/>
            <person name="Amoutzias G."/>
            <person name="Anthouard V."/>
            <person name="Artiguenave F."/>
            <person name="Aury J.M."/>
            <person name="Badger J.H."/>
            <person name="Beszteri B."/>
            <person name="Billiau K."/>
            <person name="Bonnet E."/>
            <person name="Bothwell J.H."/>
            <person name="Bowler C."/>
            <person name="Boyen C."/>
            <person name="Brownlee C."/>
            <person name="Carrano C.J."/>
            <person name="Charrier B."/>
            <person name="Cho G.Y."/>
            <person name="Coelho S.M."/>
            <person name="Collen J."/>
            <person name="Corre E."/>
            <person name="Da Silva C."/>
            <person name="Delage L."/>
            <person name="Delaroque N."/>
            <person name="Dittami S.M."/>
            <person name="Doulbeau S."/>
            <person name="Elias M."/>
            <person name="Farnham G."/>
            <person name="Gachon C.M."/>
            <person name="Gschloessl B."/>
            <person name="Heesch S."/>
            <person name="Jabbari K."/>
            <person name="Jubin C."/>
            <person name="Kawai H."/>
            <person name="Kimura K."/>
            <person name="Kloareg B."/>
            <person name="Kupper F.C."/>
            <person name="Lang D."/>
            <person name="Le Bail A."/>
            <person name="Leblanc C."/>
            <person name="Lerouge P."/>
            <person name="Lohr M."/>
            <person name="Lopez P.J."/>
            <person name="Martens C."/>
            <person name="Maumus F."/>
            <person name="Michel G."/>
            <person name="Miranda-Saavedra D."/>
            <person name="Morales J."/>
            <person name="Moreau H."/>
            <person name="Motomura T."/>
            <person name="Nagasato C."/>
            <person name="Napoli C.A."/>
            <person name="Nelson D.R."/>
            <person name="Nyvall-Collen P."/>
            <person name="Peters A.F."/>
            <person name="Pommier C."/>
            <person name="Potin P."/>
            <person name="Poulain J."/>
            <person name="Quesneville H."/>
            <person name="Read B."/>
            <person name="Rensing S.A."/>
            <person name="Ritter A."/>
            <person name="Rousvoal S."/>
            <person name="Samanta M."/>
            <person name="Samson G."/>
            <person name="Schroeder D.C."/>
            <person name="Segurens B."/>
            <person name="Strittmatter M."/>
            <person name="Tonon T."/>
            <person name="Tregear J.W."/>
            <person name="Valentin K."/>
            <person name="von Dassow P."/>
            <person name="Yamagishi T."/>
            <person name="Van de Peer Y."/>
            <person name="Wincker P."/>
        </authorList>
    </citation>
    <scope>NUCLEOTIDE SEQUENCE [LARGE SCALE GENOMIC DNA]</scope>
    <source>
        <strain evidence="4">Ec32 / CCAP1310/4</strain>
    </source>
</reference>
<feature type="domain" description="Tyrosinase copper-binding" evidence="2">
    <location>
        <begin position="84"/>
        <end position="260"/>
    </location>
</feature>
<dbReference type="AlphaFoldDB" id="D7G0K0"/>
<dbReference type="Gene3D" id="1.10.1280.10">
    <property type="entry name" value="Di-copper center containing domain from catechol oxidase"/>
    <property type="match status" value="1"/>
</dbReference>
<evidence type="ECO:0000313" key="4">
    <source>
        <dbReference type="Proteomes" id="UP000002630"/>
    </source>
</evidence>
<organism evidence="3 4">
    <name type="scientific">Ectocarpus siliculosus</name>
    <name type="common">Brown alga</name>
    <name type="synonym">Conferva siliculosa</name>
    <dbReference type="NCBI Taxonomy" id="2880"/>
    <lineage>
        <taxon>Eukaryota</taxon>
        <taxon>Sar</taxon>
        <taxon>Stramenopiles</taxon>
        <taxon>Ochrophyta</taxon>
        <taxon>PX clade</taxon>
        <taxon>Phaeophyceae</taxon>
        <taxon>Ectocarpales</taxon>
        <taxon>Ectocarpaceae</taxon>
        <taxon>Ectocarpus</taxon>
    </lineage>
</organism>
<proteinExistence type="predicted"/>
<dbReference type="GO" id="GO:0016491">
    <property type="term" value="F:oxidoreductase activity"/>
    <property type="evidence" value="ECO:0007669"/>
    <property type="project" value="InterPro"/>
</dbReference>
<dbReference type="Proteomes" id="UP000002630">
    <property type="component" value="Linkage Group LG09"/>
</dbReference>
<dbReference type="PANTHER" id="PTHR11474">
    <property type="entry name" value="TYROSINASE FAMILY MEMBER"/>
    <property type="match status" value="1"/>
</dbReference>
<evidence type="ECO:0000313" key="3">
    <source>
        <dbReference type="EMBL" id="CBJ33029.1"/>
    </source>
</evidence>
<dbReference type="SUPFAM" id="SSF48056">
    <property type="entry name" value="Di-copper centre-containing domain"/>
    <property type="match status" value="1"/>
</dbReference>
<dbReference type="EMBL" id="FN649734">
    <property type="protein sequence ID" value="CBJ33029.1"/>
    <property type="molecule type" value="Genomic_DNA"/>
</dbReference>
<dbReference type="OrthoDB" id="6132182at2759"/>
<keyword evidence="1" id="KW-0479">Metal-binding</keyword>
<accession>D7G0K0</accession>
<sequence length="474" mass="53616">MFRRVKHKFKAVGRHEVSLMQIVVSTGEVYHMSSSVMVKYVRREIRQLTDKDREAFFDAMETLYRLPTGEGVALYGEDYKGIEFFVQMHLDGAAVKECDHWHDDAGIVTHHVGFTLLFEQALQVVDPSVSIPYWEYTIEAALGLANYGESQVFHPGWFGDASPDNSLHTVTDGRWAFLSIMKEAWDYVHNPYGLLRAPWNTDGTPFVTRYDKINGVDSTDMVTCEEFQSCFESSSIAAMNNCLNAGIHGPVHNTMGGEWNNPEEEFTFRLGYSASVAILAKALWRQGYLRVPNTCLQGKDGPGNASTCITSCPAELYESLGMTPYDVLVDTSAAYWVAEAAGDAVMYDHDEDRFVVTGHEDDEDFQNEFWMRVLHSLCDPGWSLDDTWGYLDGNMFGETRVVCDWSGVRDDPLAMPTCVEGNCAGHKANEALPFEIKLQGETVTMTNLEWYQFIYPDNDNLPYMYNEFAWNHCA</sequence>
<dbReference type="InParanoid" id="D7G0K0"/>
<protein>
    <submittedName>
        <fullName evidence="3">Tyrosinase</fullName>
    </submittedName>
</protein>
<dbReference type="InterPro" id="IPR008922">
    <property type="entry name" value="Di-copper_centre_dom_sf"/>
</dbReference>
<evidence type="ECO:0000259" key="2">
    <source>
        <dbReference type="Pfam" id="PF00264"/>
    </source>
</evidence>
<evidence type="ECO:0000256" key="1">
    <source>
        <dbReference type="ARBA" id="ARBA00022723"/>
    </source>
</evidence>
<dbReference type="Pfam" id="PF00264">
    <property type="entry name" value="Tyrosinase"/>
    <property type="match status" value="1"/>
</dbReference>
<keyword evidence="4" id="KW-1185">Reference proteome</keyword>
<dbReference type="InterPro" id="IPR050316">
    <property type="entry name" value="Tyrosinase/Hemocyanin"/>
</dbReference>
<dbReference type="InterPro" id="IPR002227">
    <property type="entry name" value="Tyrosinase_Cu-bd"/>
</dbReference>